<dbReference type="GO" id="GO:0008813">
    <property type="term" value="F:chorismate lyase activity"/>
    <property type="evidence" value="ECO:0007669"/>
    <property type="project" value="UniProtKB-EC"/>
</dbReference>
<dbReference type="Gene3D" id="3.40.1410.10">
    <property type="entry name" value="Chorismate lyase-like"/>
    <property type="match status" value="1"/>
</dbReference>
<evidence type="ECO:0000256" key="1">
    <source>
        <dbReference type="ARBA" id="ARBA00022490"/>
    </source>
</evidence>
<dbReference type="NCBIfam" id="NF008656">
    <property type="entry name" value="PRK11655.1"/>
    <property type="match status" value="1"/>
</dbReference>
<evidence type="ECO:0000256" key="4">
    <source>
        <dbReference type="HAMAP-Rule" id="MF_01632"/>
    </source>
</evidence>
<organism evidence="5 6">
    <name type="scientific">Symbiopectobacterium purcellii</name>
    <dbReference type="NCBI Taxonomy" id="2871826"/>
    <lineage>
        <taxon>Bacteria</taxon>
        <taxon>Pseudomonadati</taxon>
        <taxon>Pseudomonadota</taxon>
        <taxon>Gammaproteobacteria</taxon>
        <taxon>Enterobacterales</taxon>
        <taxon>Enterobacteriaceae</taxon>
    </lineage>
</organism>
<dbReference type="Pfam" id="PF04345">
    <property type="entry name" value="Chor_lyase"/>
    <property type="match status" value="1"/>
</dbReference>
<comment type="catalytic activity">
    <reaction evidence="4">
        <text>chorismate = 4-hydroxybenzoate + pyruvate</text>
        <dbReference type="Rhea" id="RHEA:16505"/>
        <dbReference type="ChEBI" id="CHEBI:15361"/>
        <dbReference type="ChEBI" id="CHEBI:17879"/>
        <dbReference type="ChEBI" id="CHEBI:29748"/>
        <dbReference type="EC" id="4.1.3.40"/>
    </reaction>
</comment>
<gene>
    <name evidence="4 5" type="primary">ubiC</name>
    <name evidence="5" type="ORF">K6K13_02180</name>
</gene>
<dbReference type="PANTHER" id="PTHR38683">
    <property type="entry name" value="CHORISMATE PYRUVATE-LYASE"/>
    <property type="match status" value="1"/>
</dbReference>
<dbReference type="Proteomes" id="UP000825886">
    <property type="component" value="Chromosome"/>
</dbReference>
<keyword evidence="1 4" id="KW-0963">Cytoplasm</keyword>
<comment type="subunit">
    <text evidence="4">Monomer.</text>
</comment>
<evidence type="ECO:0000256" key="3">
    <source>
        <dbReference type="ARBA" id="ARBA00023239"/>
    </source>
</evidence>
<feature type="binding site" evidence="4">
    <location>
        <position position="163"/>
    </location>
    <ligand>
        <name>substrate</name>
    </ligand>
</feature>
<comment type="subcellular location">
    <subcellularLocation>
        <location evidence="4">Cytoplasm</location>
    </subcellularLocation>
</comment>
<feature type="binding site" evidence="4">
    <location>
        <position position="122"/>
    </location>
    <ligand>
        <name>substrate</name>
    </ligand>
</feature>
<reference evidence="5 6" key="1">
    <citation type="submission" date="2021-08" db="EMBL/GenBank/DDBJ databases">
        <title>Culture and genomic analysis of Symbiopectobacterium purcellii sp. nov. gen. nov., isolated from the leafhopper Empoasca decipiens.</title>
        <authorList>
            <person name="Nadal-Jimenez P."/>
            <person name="Siozios S."/>
            <person name="Halliday N."/>
            <person name="Camara M."/>
            <person name="Hurst G.D.D."/>
        </authorList>
    </citation>
    <scope>NUCLEOTIDE SEQUENCE [LARGE SCALE GENOMIC DNA]</scope>
    <source>
        <strain evidence="5 6">SyEd1</strain>
    </source>
</reference>
<dbReference type="InterPro" id="IPR028978">
    <property type="entry name" value="Chorismate_lyase_/UTRA_dom_sf"/>
</dbReference>
<dbReference type="HAMAP" id="MF_01632">
    <property type="entry name" value="UbiC"/>
    <property type="match status" value="1"/>
</dbReference>
<evidence type="ECO:0000313" key="6">
    <source>
        <dbReference type="Proteomes" id="UP000825886"/>
    </source>
</evidence>
<name>A0ABX9AM92_9ENTR</name>
<keyword evidence="3 4" id="KW-0456">Lyase</keyword>
<keyword evidence="4" id="KW-0670">Pyruvate</keyword>
<feature type="binding site" evidence="4">
    <location>
        <position position="84"/>
    </location>
    <ligand>
        <name>substrate</name>
    </ligand>
</feature>
<dbReference type="PANTHER" id="PTHR38683:SF1">
    <property type="entry name" value="CHORISMATE PYRUVATE-LYASE"/>
    <property type="match status" value="1"/>
</dbReference>
<accession>A0ABX9AM92</accession>
<keyword evidence="6" id="KW-1185">Reference proteome</keyword>
<dbReference type="InterPro" id="IPR007440">
    <property type="entry name" value="Chorismate--pyruvate_lyase"/>
</dbReference>
<evidence type="ECO:0000256" key="2">
    <source>
        <dbReference type="ARBA" id="ARBA00022688"/>
    </source>
</evidence>
<comment type="similarity">
    <text evidence="4">Belongs to the UbiC family.</text>
</comment>
<dbReference type="RefSeq" id="WP_222159354.1">
    <property type="nucleotide sequence ID" value="NZ_CP081864.1"/>
</dbReference>
<dbReference type="EMBL" id="CP081864">
    <property type="protein sequence ID" value="QZN96302.1"/>
    <property type="molecule type" value="Genomic_DNA"/>
</dbReference>
<dbReference type="EC" id="4.1.3.40" evidence="4"/>
<feature type="binding site" evidence="4">
    <location>
        <position position="42"/>
    </location>
    <ligand>
        <name>substrate</name>
    </ligand>
</feature>
<protein>
    <recommendedName>
        <fullName evidence="4">Chorismate pyruvate-lyase</fullName>
        <shortName evidence="4">CL</shortName>
        <shortName evidence="4">CPL</shortName>
        <ecNumber evidence="4">4.1.3.40</ecNumber>
    </recommendedName>
</protein>
<dbReference type="SUPFAM" id="SSF64288">
    <property type="entry name" value="Chorismate lyase-like"/>
    <property type="match status" value="1"/>
</dbReference>
<keyword evidence="2 4" id="KW-0831">Ubiquinone biosynthesis</keyword>
<sequence>MSDAALTLLRTIEWLHATDWLKETPMALPSPVDTWLKETGSMTKRLERHCTQLTVVPYYNDYIATEMLGDEQRELPDSARYWLREVIIYGDGQPWVAARTLIPPSALDTSVSALTTLGDTPLGRYLFKQDSLQRDYIHIGRCENLWARRSRLRLFNQPILLTELFLPSSPAYHFQGVDQGNR</sequence>
<comment type="pathway">
    <text evidence="4">Cofactor biosynthesis; ubiquinone biosynthesis.</text>
</comment>
<comment type="function">
    <text evidence="4">Removes the pyruvyl group from chorismate, with concomitant aromatization of the ring, to provide 4-hydroxybenzoate (4HB) for the ubiquinone pathway.</text>
</comment>
<proteinExistence type="inferred from homology"/>
<evidence type="ECO:0000313" key="5">
    <source>
        <dbReference type="EMBL" id="QZN96302.1"/>
    </source>
</evidence>